<dbReference type="AlphaFoldDB" id="A0A094INN0"/>
<organism evidence="3 4">
    <name type="scientific">Pseudidiomarina atlantica</name>
    <dbReference type="NCBI Taxonomy" id="1517416"/>
    <lineage>
        <taxon>Bacteria</taxon>
        <taxon>Pseudomonadati</taxon>
        <taxon>Pseudomonadota</taxon>
        <taxon>Gammaproteobacteria</taxon>
        <taxon>Alteromonadales</taxon>
        <taxon>Idiomarinaceae</taxon>
        <taxon>Pseudidiomarina</taxon>
    </lineage>
</organism>
<dbReference type="InterPro" id="IPR007335">
    <property type="entry name" value="DUF413"/>
</dbReference>
<dbReference type="eggNOG" id="COG3085">
    <property type="taxonomic scope" value="Bacteria"/>
</dbReference>
<dbReference type="RefSeq" id="WP_034731071.1">
    <property type="nucleotide sequence ID" value="NZ_JPIN01000004.1"/>
</dbReference>
<gene>
    <name evidence="3" type="ORF">IDAT_04525</name>
</gene>
<evidence type="ECO:0000256" key="2">
    <source>
        <dbReference type="ARBA" id="ARBA00093628"/>
    </source>
</evidence>
<comment type="caution">
    <text evidence="3">The sequence shown here is derived from an EMBL/GenBank/DDBJ whole genome shotgun (WGS) entry which is preliminary data.</text>
</comment>
<accession>A0A094INN0</accession>
<dbReference type="STRING" id="1517416.IDAT_04525"/>
<proteinExistence type="inferred from homology"/>
<evidence type="ECO:0000313" key="4">
    <source>
        <dbReference type="Proteomes" id="UP000053718"/>
    </source>
</evidence>
<name>A0A094INN0_9GAMM</name>
<dbReference type="Proteomes" id="UP000053718">
    <property type="component" value="Unassembled WGS sequence"/>
</dbReference>
<reference evidence="3 4" key="1">
    <citation type="submission" date="2014-06" db="EMBL/GenBank/DDBJ databases">
        <title>Draft genome sequence of Idiomarina sp. MCCC 1A10513.</title>
        <authorList>
            <person name="Du J."/>
            <person name="Lai Q."/>
            <person name="Shao Z."/>
        </authorList>
    </citation>
    <scope>NUCLEOTIDE SEQUENCE [LARGE SCALE GENOMIC DNA]</scope>
    <source>
        <strain evidence="3 4">MCCC 1A10513</strain>
    </source>
</reference>
<dbReference type="EMBL" id="JPIN01000004">
    <property type="protein sequence ID" value="KFZ29290.1"/>
    <property type="molecule type" value="Genomic_DNA"/>
</dbReference>
<comment type="similarity">
    <text evidence="1">Belongs to the MaoP family.</text>
</comment>
<evidence type="ECO:0000313" key="3">
    <source>
        <dbReference type="EMBL" id="KFZ29290.1"/>
    </source>
</evidence>
<sequence length="121" mass="13527">MTTINRDQISQKPFNDFKNYPYGFARSGDFSIRESELLSTHGSLVAALVNGELEPMSAEEQSLIAVARGEKAPETQLEKAWSKYQARINRPKVGSMYGRSRYTDDSFEIAGGDDDDLVVED</sequence>
<dbReference type="Pfam" id="PF04219">
    <property type="entry name" value="DUF413"/>
    <property type="match status" value="1"/>
</dbReference>
<keyword evidence="4" id="KW-1185">Reference proteome</keyword>
<protein>
    <recommendedName>
        <fullName evidence="2">Macrodomain Ori protein</fullName>
    </recommendedName>
</protein>
<dbReference type="OrthoDB" id="6400110at2"/>
<evidence type="ECO:0000256" key="1">
    <source>
        <dbReference type="ARBA" id="ARBA00093464"/>
    </source>
</evidence>